<dbReference type="AlphaFoldDB" id="A0AAV5SFN5"/>
<accession>A0AAV5SFN5</accession>
<protein>
    <submittedName>
        <fullName evidence="1">Uncharacterized protein</fullName>
    </submittedName>
</protein>
<sequence>PFLIVCITGLILIIVGLIFLCSKGVAYWAESKYKRYIKSDPSDIENLEKRHGFSRPSPSLPFSILSIPFSSPDCIDSNQTVPSLLPYNVYPNGVRKLLLILSHSGIFAFGYGGCTESVKESKGKEGPSPLSLSMLRPHITPDMVPPLLIPCPLHHFLKYYSSFFIRLHGPSIPSLSTVSSYVFHII</sequence>
<dbReference type="EMBL" id="BTSX01000001">
    <property type="protein sequence ID" value="GMS80234.1"/>
    <property type="molecule type" value="Genomic_DNA"/>
</dbReference>
<gene>
    <name evidence="1" type="ORF">PENTCL1PPCAC_2409</name>
</gene>
<organism evidence="1 2">
    <name type="scientific">Pristionchus entomophagus</name>
    <dbReference type="NCBI Taxonomy" id="358040"/>
    <lineage>
        <taxon>Eukaryota</taxon>
        <taxon>Metazoa</taxon>
        <taxon>Ecdysozoa</taxon>
        <taxon>Nematoda</taxon>
        <taxon>Chromadorea</taxon>
        <taxon>Rhabditida</taxon>
        <taxon>Rhabditina</taxon>
        <taxon>Diplogasteromorpha</taxon>
        <taxon>Diplogasteroidea</taxon>
        <taxon>Neodiplogasteridae</taxon>
        <taxon>Pristionchus</taxon>
    </lineage>
</organism>
<keyword evidence="2" id="KW-1185">Reference proteome</keyword>
<comment type="caution">
    <text evidence="1">The sequence shown here is derived from an EMBL/GenBank/DDBJ whole genome shotgun (WGS) entry which is preliminary data.</text>
</comment>
<name>A0AAV5SFN5_9BILA</name>
<reference evidence="1" key="1">
    <citation type="submission" date="2023-10" db="EMBL/GenBank/DDBJ databases">
        <title>Genome assembly of Pristionchus species.</title>
        <authorList>
            <person name="Yoshida K."/>
            <person name="Sommer R.J."/>
        </authorList>
    </citation>
    <scope>NUCLEOTIDE SEQUENCE</scope>
    <source>
        <strain evidence="1">RS0144</strain>
    </source>
</reference>
<evidence type="ECO:0000313" key="1">
    <source>
        <dbReference type="EMBL" id="GMS80234.1"/>
    </source>
</evidence>
<feature type="non-terminal residue" evidence="1">
    <location>
        <position position="1"/>
    </location>
</feature>
<dbReference type="Proteomes" id="UP001432027">
    <property type="component" value="Unassembled WGS sequence"/>
</dbReference>
<evidence type="ECO:0000313" key="2">
    <source>
        <dbReference type="Proteomes" id="UP001432027"/>
    </source>
</evidence>
<proteinExistence type="predicted"/>